<keyword evidence="5 13" id="KW-0255">Endonuclease</keyword>
<dbReference type="STRING" id="233100.SAMN05216526_1523"/>
<evidence type="ECO:0000256" key="3">
    <source>
        <dbReference type="ARBA" id="ARBA00022722"/>
    </source>
</evidence>
<dbReference type="GO" id="GO:0003677">
    <property type="term" value="F:DNA binding"/>
    <property type="evidence" value="ECO:0007669"/>
    <property type="project" value="UniProtKB-KW"/>
</dbReference>
<feature type="active site" evidence="13">
    <location>
        <position position="71"/>
    </location>
</feature>
<proteinExistence type="inferred from homology"/>
<keyword evidence="6 13" id="KW-0227">DNA damage</keyword>
<dbReference type="EMBL" id="FTPK01000002">
    <property type="protein sequence ID" value="SIT71286.1"/>
    <property type="molecule type" value="Genomic_DNA"/>
</dbReference>
<name>A0A1R3W133_9GAMM</name>
<evidence type="ECO:0000256" key="7">
    <source>
        <dbReference type="ARBA" id="ARBA00022801"/>
    </source>
</evidence>
<dbReference type="FunFam" id="3.30.420.10:FF:000002">
    <property type="entry name" value="Crossover junction endodeoxyribonuclease RuvC"/>
    <property type="match status" value="1"/>
</dbReference>
<dbReference type="PRINTS" id="PR00696">
    <property type="entry name" value="RSOLVASERUVC"/>
</dbReference>
<comment type="function">
    <text evidence="13">The RuvA-RuvB-RuvC complex processes Holliday junction (HJ) DNA during genetic recombination and DNA repair. Endonuclease that resolves HJ intermediates. Cleaves cruciform DNA by making single-stranded nicks across the HJ at symmetrical positions within the homologous arms, yielding a 5'-phosphate and a 3'-hydroxyl group; requires a central core of homology in the junction. The consensus cleavage sequence is 5'-(A/T)TT(C/G)-3'. Cleavage occurs on the 3'-side of the TT dinucleotide at the point of strand exchange. HJ branch migration catalyzed by RuvA-RuvB allows RuvC to scan DNA until it finds its consensus sequence, where it cleaves and resolves the cruciform DNA.</text>
</comment>
<gene>
    <name evidence="13" type="primary">ruvC</name>
    <name evidence="15" type="ORF">SAMN05216526_1523</name>
</gene>
<feature type="active site" evidence="13">
    <location>
        <position position="143"/>
    </location>
</feature>
<dbReference type="AlphaFoldDB" id="A0A1R3W133"/>
<keyword evidence="8 13" id="KW-0460">Magnesium</keyword>
<comment type="subunit">
    <text evidence="13">Homodimer which binds Holliday junction (HJ) DNA. The HJ becomes 2-fold symmetrical on binding to RuvC with unstacked arms; it has a different conformation from HJ DNA in complex with RuvA. In the full resolvosome a probable DNA-RuvA(4)-RuvB(12)-RuvC(2) complex forms which resolves the HJ.</text>
</comment>
<dbReference type="Pfam" id="PF02075">
    <property type="entry name" value="RuvC"/>
    <property type="match status" value="1"/>
</dbReference>
<dbReference type="GO" id="GO:0005737">
    <property type="term" value="C:cytoplasm"/>
    <property type="evidence" value="ECO:0007669"/>
    <property type="project" value="UniProtKB-SubCell"/>
</dbReference>
<evidence type="ECO:0000256" key="1">
    <source>
        <dbReference type="ARBA" id="ARBA00009518"/>
    </source>
</evidence>
<dbReference type="InterPro" id="IPR012337">
    <property type="entry name" value="RNaseH-like_sf"/>
</dbReference>
<feature type="binding site" evidence="13">
    <location>
        <position position="143"/>
    </location>
    <ligand>
        <name>Mg(2+)</name>
        <dbReference type="ChEBI" id="CHEBI:18420"/>
        <label>1</label>
    </ligand>
</feature>
<keyword evidence="10 13" id="KW-0233">DNA recombination</keyword>
<dbReference type="Gene3D" id="3.30.420.10">
    <property type="entry name" value="Ribonuclease H-like superfamily/Ribonuclease H"/>
    <property type="match status" value="1"/>
</dbReference>
<organism evidence="15 16">
    <name type="scientific">Ectothiorhodosinus mongolicus</name>
    <dbReference type="NCBI Taxonomy" id="233100"/>
    <lineage>
        <taxon>Bacteria</taxon>
        <taxon>Pseudomonadati</taxon>
        <taxon>Pseudomonadota</taxon>
        <taxon>Gammaproteobacteria</taxon>
        <taxon>Chromatiales</taxon>
        <taxon>Ectothiorhodospiraceae</taxon>
        <taxon>Ectothiorhodosinus</taxon>
    </lineage>
</organism>
<dbReference type="SUPFAM" id="SSF53098">
    <property type="entry name" value="Ribonuclease H-like"/>
    <property type="match status" value="1"/>
</dbReference>
<evidence type="ECO:0000256" key="12">
    <source>
        <dbReference type="ARBA" id="ARBA00029354"/>
    </source>
</evidence>
<reference evidence="15 16" key="1">
    <citation type="submission" date="2017-01" db="EMBL/GenBank/DDBJ databases">
        <authorList>
            <person name="Mah S.A."/>
            <person name="Swanson W.J."/>
            <person name="Moy G.W."/>
            <person name="Vacquier V.D."/>
        </authorList>
    </citation>
    <scope>NUCLEOTIDE SEQUENCE [LARGE SCALE GENOMIC DNA]</scope>
    <source>
        <strain evidence="15 16">M9</strain>
    </source>
</reference>
<dbReference type="PANTHER" id="PTHR30194">
    <property type="entry name" value="CROSSOVER JUNCTION ENDODEOXYRIBONUCLEASE RUVC"/>
    <property type="match status" value="1"/>
</dbReference>
<feature type="active site" evidence="13">
    <location>
        <position position="12"/>
    </location>
</feature>
<feature type="binding site" evidence="13">
    <location>
        <position position="12"/>
    </location>
    <ligand>
        <name>Mg(2+)</name>
        <dbReference type="ChEBI" id="CHEBI:18420"/>
        <label>1</label>
    </ligand>
</feature>
<dbReference type="GO" id="GO:0008821">
    <property type="term" value="F:crossover junction DNA endonuclease activity"/>
    <property type="evidence" value="ECO:0007669"/>
    <property type="project" value="UniProtKB-UniRule"/>
</dbReference>
<dbReference type="InterPro" id="IPR002176">
    <property type="entry name" value="X-over_junc_endoDNase_RuvC"/>
</dbReference>
<comment type="catalytic activity">
    <reaction evidence="12 13">
        <text>Endonucleolytic cleavage at a junction such as a reciprocal single-stranded crossover between two homologous DNA duplexes (Holliday junction).</text>
        <dbReference type="EC" id="3.1.21.10"/>
    </reaction>
</comment>
<evidence type="ECO:0000313" key="16">
    <source>
        <dbReference type="Proteomes" id="UP000223759"/>
    </source>
</evidence>
<keyword evidence="16" id="KW-1185">Reference proteome</keyword>
<keyword evidence="9 13" id="KW-0238">DNA-binding</keyword>
<evidence type="ECO:0000256" key="4">
    <source>
        <dbReference type="ARBA" id="ARBA00022723"/>
    </source>
</evidence>
<evidence type="ECO:0000313" key="15">
    <source>
        <dbReference type="EMBL" id="SIT71286.1"/>
    </source>
</evidence>
<dbReference type="PANTHER" id="PTHR30194:SF3">
    <property type="entry name" value="CROSSOVER JUNCTION ENDODEOXYRIBONUCLEASE RUVC"/>
    <property type="match status" value="1"/>
</dbReference>
<evidence type="ECO:0000256" key="5">
    <source>
        <dbReference type="ARBA" id="ARBA00022759"/>
    </source>
</evidence>
<accession>A0A1R3W133</accession>
<comment type="subcellular location">
    <subcellularLocation>
        <location evidence="13">Cytoplasm</location>
    </subcellularLocation>
</comment>
<dbReference type="PROSITE" id="PS01321">
    <property type="entry name" value="RUVC"/>
    <property type="match status" value="1"/>
</dbReference>
<keyword evidence="3 13" id="KW-0540">Nuclease</keyword>
<evidence type="ECO:0000256" key="11">
    <source>
        <dbReference type="ARBA" id="ARBA00023204"/>
    </source>
</evidence>
<sequence length="174" mass="18461">MSAAPLRIIGIDPGSQITGFGILDTDGRSSVHVHSGCIRLPTGDFPQRLGVIFRELDAIIATHQPAVMAIEQAFLARNAAVALKLGQARGAAICAAVNRGLDVSEYAPRLIKQAVVGSGSAVKEQVQHMVMIMLALTRRPAADEADALAAALCHAHIGSSLGRLPQGFQRRRRR</sequence>
<feature type="binding site" evidence="13">
    <location>
        <position position="71"/>
    </location>
    <ligand>
        <name>Mg(2+)</name>
        <dbReference type="ChEBI" id="CHEBI:18420"/>
        <label>2</label>
    </ligand>
</feature>
<dbReference type="CDD" id="cd16962">
    <property type="entry name" value="RuvC"/>
    <property type="match status" value="1"/>
</dbReference>
<protein>
    <recommendedName>
        <fullName evidence="13 14">Crossover junction endodeoxyribonuclease RuvC</fullName>
        <ecNumber evidence="13 14">3.1.21.10</ecNumber>
    </recommendedName>
    <alternativeName>
        <fullName evidence="13">Holliday junction nuclease RuvC</fullName>
    </alternativeName>
    <alternativeName>
        <fullName evidence="13">Holliday junction resolvase RuvC</fullName>
    </alternativeName>
</protein>
<evidence type="ECO:0000256" key="8">
    <source>
        <dbReference type="ARBA" id="ARBA00022842"/>
    </source>
</evidence>
<dbReference type="GO" id="GO:0048476">
    <property type="term" value="C:Holliday junction resolvase complex"/>
    <property type="evidence" value="ECO:0007669"/>
    <property type="project" value="UniProtKB-UniRule"/>
</dbReference>
<dbReference type="GO" id="GO:0006281">
    <property type="term" value="P:DNA repair"/>
    <property type="evidence" value="ECO:0007669"/>
    <property type="project" value="UniProtKB-UniRule"/>
</dbReference>
<keyword evidence="2 13" id="KW-0963">Cytoplasm</keyword>
<keyword evidence="11 13" id="KW-0234">DNA repair</keyword>
<keyword evidence="4 13" id="KW-0479">Metal-binding</keyword>
<evidence type="ECO:0000256" key="14">
    <source>
        <dbReference type="NCBIfam" id="TIGR00228"/>
    </source>
</evidence>
<dbReference type="GO" id="GO:0006310">
    <property type="term" value="P:DNA recombination"/>
    <property type="evidence" value="ECO:0007669"/>
    <property type="project" value="UniProtKB-UniRule"/>
</dbReference>
<dbReference type="InterPro" id="IPR036397">
    <property type="entry name" value="RNaseH_sf"/>
</dbReference>
<dbReference type="EC" id="3.1.21.10" evidence="13 14"/>
<keyword evidence="7 13" id="KW-0378">Hydrolase</keyword>
<dbReference type="GO" id="GO:0000287">
    <property type="term" value="F:magnesium ion binding"/>
    <property type="evidence" value="ECO:0007669"/>
    <property type="project" value="UniProtKB-UniRule"/>
</dbReference>
<evidence type="ECO:0000256" key="9">
    <source>
        <dbReference type="ARBA" id="ARBA00023125"/>
    </source>
</evidence>
<evidence type="ECO:0000256" key="10">
    <source>
        <dbReference type="ARBA" id="ARBA00023172"/>
    </source>
</evidence>
<comment type="similarity">
    <text evidence="1 13">Belongs to the RuvC family.</text>
</comment>
<dbReference type="Proteomes" id="UP000223759">
    <property type="component" value="Unassembled WGS sequence"/>
</dbReference>
<dbReference type="NCBIfam" id="TIGR00228">
    <property type="entry name" value="ruvC"/>
    <property type="match status" value="1"/>
</dbReference>
<dbReference type="InterPro" id="IPR020563">
    <property type="entry name" value="X-over_junc_endoDNase_Mg_BS"/>
</dbReference>
<dbReference type="HAMAP" id="MF_00034">
    <property type="entry name" value="RuvC"/>
    <property type="match status" value="1"/>
</dbReference>
<comment type="cofactor">
    <cofactor evidence="13">
        <name>Mg(2+)</name>
        <dbReference type="ChEBI" id="CHEBI:18420"/>
    </cofactor>
    <text evidence="13">Binds 2 Mg(2+) ion per subunit.</text>
</comment>
<evidence type="ECO:0000256" key="13">
    <source>
        <dbReference type="HAMAP-Rule" id="MF_00034"/>
    </source>
</evidence>
<evidence type="ECO:0000256" key="6">
    <source>
        <dbReference type="ARBA" id="ARBA00022763"/>
    </source>
</evidence>
<evidence type="ECO:0000256" key="2">
    <source>
        <dbReference type="ARBA" id="ARBA00022490"/>
    </source>
</evidence>